<reference evidence="1 2" key="1">
    <citation type="submission" date="2015-11" db="EMBL/GenBank/DDBJ databases">
        <authorList>
            <consortium name="Pathogen Informatics"/>
        </authorList>
    </citation>
    <scope>NUCLEOTIDE SEQUENCE [LARGE SCALE GENOMIC DNA]</scope>
    <source>
        <strain evidence="1 2">007A-0283</strain>
    </source>
</reference>
<evidence type="ECO:0000313" key="2">
    <source>
        <dbReference type="Proteomes" id="UP000052245"/>
    </source>
</evidence>
<organism evidence="1 2">
    <name type="scientific">Campylobacter hyointestinalis subsp. hyointestinalis</name>
    <dbReference type="NCBI Taxonomy" id="91352"/>
    <lineage>
        <taxon>Bacteria</taxon>
        <taxon>Pseudomonadati</taxon>
        <taxon>Campylobacterota</taxon>
        <taxon>Epsilonproteobacteria</taxon>
        <taxon>Campylobacterales</taxon>
        <taxon>Campylobacteraceae</taxon>
        <taxon>Campylobacter</taxon>
    </lineage>
</organism>
<protein>
    <submittedName>
        <fullName evidence="1">Uncharacterized protein</fullName>
    </submittedName>
</protein>
<accession>A0A9W5ER59</accession>
<sequence>MNKIAIANITKNSIKIKKEKKGVSKFLLDGI</sequence>
<dbReference type="Proteomes" id="UP000052245">
    <property type="component" value="Unassembled WGS sequence"/>
</dbReference>
<name>A0A9W5ER59_CAMHY</name>
<gene>
    <name evidence="1" type="ORF">ERS739223_00067</name>
</gene>
<comment type="caution">
    <text evidence="1">The sequence shown here is derived from an EMBL/GenBank/DDBJ whole genome shotgun (WGS) entry which is preliminary data.</text>
</comment>
<dbReference type="EMBL" id="FAVC01000001">
    <property type="protein sequence ID" value="CUU68692.1"/>
    <property type="molecule type" value="Genomic_DNA"/>
</dbReference>
<dbReference type="AlphaFoldDB" id="A0A9W5ER59"/>
<evidence type="ECO:0000313" key="1">
    <source>
        <dbReference type="EMBL" id="CUU68692.1"/>
    </source>
</evidence>
<proteinExistence type="predicted"/>